<protein>
    <submittedName>
        <fullName evidence="1">Uncharacterized protein</fullName>
    </submittedName>
</protein>
<reference evidence="1 2" key="1">
    <citation type="submission" date="2019-06" db="EMBL/GenBank/DDBJ databases">
        <title>WGS assembly of Gossypium darwinii.</title>
        <authorList>
            <person name="Chen Z.J."/>
            <person name="Sreedasyam A."/>
            <person name="Ando A."/>
            <person name="Song Q."/>
            <person name="De L."/>
            <person name="Hulse-Kemp A."/>
            <person name="Ding M."/>
            <person name="Ye W."/>
            <person name="Kirkbride R."/>
            <person name="Jenkins J."/>
            <person name="Plott C."/>
            <person name="Lovell J."/>
            <person name="Lin Y.-M."/>
            <person name="Vaughn R."/>
            <person name="Liu B."/>
            <person name="Li W."/>
            <person name="Simpson S."/>
            <person name="Scheffler B."/>
            <person name="Saski C."/>
            <person name="Grover C."/>
            <person name="Hu G."/>
            <person name="Conover J."/>
            <person name="Carlson J."/>
            <person name="Shu S."/>
            <person name="Boston L."/>
            <person name="Williams M."/>
            <person name="Peterson D."/>
            <person name="Mcgee K."/>
            <person name="Jones D."/>
            <person name="Wendel J."/>
            <person name="Stelly D."/>
            <person name="Grimwood J."/>
            <person name="Schmutz J."/>
        </authorList>
    </citation>
    <scope>NUCLEOTIDE SEQUENCE [LARGE SCALE GENOMIC DNA]</scope>
    <source>
        <strain evidence="1">1808015.09</strain>
    </source>
</reference>
<evidence type="ECO:0000313" key="2">
    <source>
        <dbReference type="Proteomes" id="UP000323506"/>
    </source>
</evidence>
<keyword evidence="2" id="KW-1185">Reference proteome</keyword>
<dbReference type="EMBL" id="CM017701">
    <property type="protein sequence ID" value="TYG81641.1"/>
    <property type="molecule type" value="Genomic_DNA"/>
</dbReference>
<name>A0A5D2DIV1_GOSDA</name>
<dbReference type="Proteomes" id="UP000323506">
    <property type="component" value="Chromosome D01"/>
</dbReference>
<accession>A0A5D2DIV1</accession>
<dbReference type="AlphaFoldDB" id="A0A5D2DIV1"/>
<evidence type="ECO:0000313" key="1">
    <source>
        <dbReference type="EMBL" id="TYG81641.1"/>
    </source>
</evidence>
<gene>
    <name evidence="1" type="ORF">ES288_D01G021700v1</name>
</gene>
<sequence length="105" mass="11206">MARPIVTRARGSPAHSATTASANLQISGCIRRVSDPTFSSNSLKASPEGRLVAEGIGGLQATSLKSPFSFRCFTSWSNLAICLPNLWVDLGCLEQQPPIHNFSTC</sequence>
<proteinExistence type="predicted"/>
<organism evidence="1 2">
    <name type="scientific">Gossypium darwinii</name>
    <name type="common">Darwin's cotton</name>
    <name type="synonym">Gossypium barbadense var. darwinii</name>
    <dbReference type="NCBI Taxonomy" id="34276"/>
    <lineage>
        <taxon>Eukaryota</taxon>
        <taxon>Viridiplantae</taxon>
        <taxon>Streptophyta</taxon>
        <taxon>Embryophyta</taxon>
        <taxon>Tracheophyta</taxon>
        <taxon>Spermatophyta</taxon>
        <taxon>Magnoliopsida</taxon>
        <taxon>eudicotyledons</taxon>
        <taxon>Gunneridae</taxon>
        <taxon>Pentapetalae</taxon>
        <taxon>rosids</taxon>
        <taxon>malvids</taxon>
        <taxon>Malvales</taxon>
        <taxon>Malvaceae</taxon>
        <taxon>Malvoideae</taxon>
        <taxon>Gossypium</taxon>
    </lineage>
</organism>